<protein>
    <recommendedName>
        <fullName evidence="4 10">D-3-phosphoglycerate dehydrogenase</fullName>
        <ecNumber evidence="10">1.1.1.95</ecNumber>
    </recommendedName>
</protein>
<dbReference type="Pfam" id="PF02826">
    <property type="entry name" value="2-Hacid_dh_C"/>
    <property type="match status" value="1"/>
</dbReference>
<reference evidence="12 13" key="1">
    <citation type="submission" date="2018-04" db="EMBL/GenBank/DDBJ databases">
        <title>Genomic Encyclopedia of Archaeal and Bacterial Type Strains, Phase II (KMG-II): from individual species to whole genera.</title>
        <authorList>
            <person name="Goeker M."/>
        </authorList>
    </citation>
    <scope>NUCLEOTIDE SEQUENCE [LARGE SCALE GENOMIC DNA]</scope>
    <source>
        <strain evidence="12 13">DSM 19783</strain>
    </source>
</reference>
<evidence type="ECO:0000256" key="10">
    <source>
        <dbReference type="RuleBase" id="RU363003"/>
    </source>
</evidence>
<dbReference type="InterPro" id="IPR029009">
    <property type="entry name" value="ASB_dom_sf"/>
</dbReference>
<comment type="pathway">
    <text evidence="2 10">Amino-acid biosynthesis; L-serine biosynthesis; L-serine from 3-phospho-D-glycerate: step 1/3.</text>
</comment>
<dbReference type="SUPFAM" id="SSF51735">
    <property type="entry name" value="NAD(P)-binding Rossmann-fold domains"/>
    <property type="match status" value="1"/>
</dbReference>
<evidence type="ECO:0000259" key="11">
    <source>
        <dbReference type="PROSITE" id="PS51671"/>
    </source>
</evidence>
<comment type="function">
    <text evidence="1">Catalyzes the reversible oxidation of 3-phospho-D-glycerate to 3-phosphonooxypyruvate, the first step of the phosphorylated L-serine biosynthesis pathway. Also catalyzes the reversible oxidation of 2-hydroxyglutarate to 2-oxoglutarate.</text>
</comment>
<dbReference type="InterPro" id="IPR029753">
    <property type="entry name" value="D-isomer_DH_CS"/>
</dbReference>
<keyword evidence="5 10" id="KW-0560">Oxidoreductase</keyword>
<comment type="catalytic activity">
    <reaction evidence="9 10">
        <text>(2R)-3-phosphoglycerate + NAD(+) = 3-phosphooxypyruvate + NADH + H(+)</text>
        <dbReference type="Rhea" id="RHEA:12641"/>
        <dbReference type="ChEBI" id="CHEBI:15378"/>
        <dbReference type="ChEBI" id="CHEBI:18110"/>
        <dbReference type="ChEBI" id="CHEBI:57540"/>
        <dbReference type="ChEBI" id="CHEBI:57945"/>
        <dbReference type="ChEBI" id="CHEBI:58272"/>
        <dbReference type="EC" id="1.1.1.95"/>
    </reaction>
</comment>
<dbReference type="CDD" id="cd04902">
    <property type="entry name" value="ACT_3PGDH-xct"/>
    <property type="match status" value="1"/>
</dbReference>
<name>A0A8E3AQG3_9RHOB</name>
<dbReference type="SUPFAM" id="SSF55021">
    <property type="entry name" value="ACT-like"/>
    <property type="match status" value="1"/>
</dbReference>
<keyword evidence="10" id="KW-0028">Amino-acid biosynthesis</keyword>
<dbReference type="GO" id="GO:0006564">
    <property type="term" value="P:L-serine biosynthetic process"/>
    <property type="evidence" value="ECO:0007669"/>
    <property type="project" value="UniProtKB-UniRule"/>
</dbReference>
<evidence type="ECO:0000256" key="1">
    <source>
        <dbReference type="ARBA" id="ARBA00003800"/>
    </source>
</evidence>
<evidence type="ECO:0000256" key="7">
    <source>
        <dbReference type="ARBA" id="ARBA00023299"/>
    </source>
</evidence>
<evidence type="ECO:0000256" key="8">
    <source>
        <dbReference type="ARBA" id="ARBA00048126"/>
    </source>
</evidence>
<proteinExistence type="inferred from homology"/>
<comment type="catalytic activity">
    <reaction evidence="8">
        <text>(R)-2-hydroxyglutarate + NAD(+) = 2-oxoglutarate + NADH + H(+)</text>
        <dbReference type="Rhea" id="RHEA:49612"/>
        <dbReference type="ChEBI" id="CHEBI:15378"/>
        <dbReference type="ChEBI" id="CHEBI:15801"/>
        <dbReference type="ChEBI" id="CHEBI:16810"/>
        <dbReference type="ChEBI" id="CHEBI:57540"/>
        <dbReference type="ChEBI" id="CHEBI:57945"/>
        <dbReference type="EC" id="1.1.1.399"/>
    </reaction>
</comment>
<comment type="caution">
    <text evidence="12">The sequence shown here is derived from an EMBL/GenBank/DDBJ whole genome shotgun (WGS) entry which is preliminary data.</text>
</comment>
<dbReference type="OrthoDB" id="9793626at2"/>
<dbReference type="Pfam" id="PF01842">
    <property type="entry name" value="ACT"/>
    <property type="match status" value="1"/>
</dbReference>
<comment type="similarity">
    <text evidence="3 10">Belongs to the D-isomer specific 2-hydroxyacid dehydrogenase family.</text>
</comment>
<dbReference type="PROSITE" id="PS00670">
    <property type="entry name" value="D_2_HYDROXYACID_DH_2"/>
    <property type="match status" value="1"/>
</dbReference>
<dbReference type="SUPFAM" id="SSF143548">
    <property type="entry name" value="Serine metabolism enzymes domain"/>
    <property type="match status" value="1"/>
</dbReference>
<evidence type="ECO:0000256" key="5">
    <source>
        <dbReference type="ARBA" id="ARBA00023002"/>
    </source>
</evidence>
<dbReference type="Gene3D" id="3.30.1330.90">
    <property type="entry name" value="D-3-phosphoglycerate dehydrogenase, domain 3"/>
    <property type="match status" value="1"/>
</dbReference>
<dbReference type="Gene3D" id="3.40.50.720">
    <property type="entry name" value="NAD(P)-binding Rossmann-like Domain"/>
    <property type="match status" value="2"/>
</dbReference>
<keyword evidence="6 10" id="KW-0520">NAD</keyword>
<dbReference type="SUPFAM" id="SSF52283">
    <property type="entry name" value="Formate/glycerate dehydrogenase catalytic domain-like"/>
    <property type="match status" value="1"/>
</dbReference>
<dbReference type="InterPro" id="IPR002912">
    <property type="entry name" value="ACT_dom"/>
</dbReference>
<evidence type="ECO:0000256" key="4">
    <source>
        <dbReference type="ARBA" id="ARBA00021582"/>
    </source>
</evidence>
<dbReference type="RefSeq" id="WP_108028330.1">
    <property type="nucleotide sequence ID" value="NZ_QAYC01000015.1"/>
</dbReference>
<keyword evidence="7 10" id="KW-0718">Serine biosynthesis</keyword>
<dbReference type="CDD" id="cd12173">
    <property type="entry name" value="PGDH_4"/>
    <property type="match status" value="1"/>
</dbReference>
<dbReference type="GO" id="GO:0004617">
    <property type="term" value="F:phosphoglycerate dehydrogenase activity"/>
    <property type="evidence" value="ECO:0007669"/>
    <property type="project" value="UniProtKB-UniRule"/>
</dbReference>
<dbReference type="InterPro" id="IPR045626">
    <property type="entry name" value="PGDH_ASB_dom"/>
</dbReference>
<dbReference type="Pfam" id="PF00389">
    <property type="entry name" value="2-Hacid_dh"/>
    <property type="match status" value="1"/>
</dbReference>
<dbReference type="UniPathway" id="UPA00135">
    <property type="reaction ID" value="UER00196"/>
</dbReference>
<dbReference type="InterPro" id="IPR045865">
    <property type="entry name" value="ACT-like_dom_sf"/>
</dbReference>
<dbReference type="EMBL" id="QAYC01000015">
    <property type="protein sequence ID" value="PTW44889.1"/>
    <property type="molecule type" value="Genomic_DNA"/>
</dbReference>
<dbReference type="Proteomes" id="UP000244037">
    <property type="component" value="Unassembled WGS sequence"/>
</dbReference>
<accession>A0A8E3AQG3</accession>
<dbReference type="InterPro" id="IPR036291">
    <property type="entry name" value="NAD(P)-bd_dom_sf"/>
</dbReference>
<dbReference type="Pfam" id="PF19304">
    <property type="entry name" value="PGDH_inter"/>
    <property type="match status" value="1"/>
</dbReference>
<dbReference type="InterPro" id="IPR006139">
    <property type="entry name" value="D-isomer_2_OHA_DH_cat_dom"/>
</dbReference>
<dbReference type="PANTHER" id="PTHR42789">
    <property type="entry name" value="D-ISOMER SPECIFIC 2-HYDROXYACID DEHYDROGENASE FAMILY PROTEIN (AFU_ORTHOLOGUE AFUA_6G10090)"/>
    <property type="match status" value="1"/>
</dbReference>
<organism evidence="12 13">
    <name type="scientific">Rhodovulum kholense</name>
    <dbReference type="NCBI Taxonomy" id="453584"/>
    <lineage>
        <taxon>Bacteria</taxon>
        <taxon>Pseudomonadati</taxon>
        <taxon>Pseudomonadota</taxon>
        <taxon>Alphaproteobacteria</taxon>
        <taxon>Rhodobacterales</taxon>
        <taxon>Paracoccaceae</taxon>
        <taxon>Rhodovulum</taxon>
    </lineage>
</organism>
<dbReference type="FunFam" id="3.40.50.720:FF:000021">
    <property type="entry name" value="D-3-phosphoglycerate dehydrogenase"/>
    <property type="match status" value="1"/>
</dbReference>
<dbReference type="Gene3D" id="3.30.70.260">
    <property type="match status" value="1"/>
</dbReference>
<evidence type="ECO:0000256" key="2">
    <source>
        <dbReference type="ARBA" id="ARBA00005216"/>
    </source>
</evidence>
<dbReference type="PANTHER" id="PTHR42789:SF1">
    <property type="entry name" value="D-ISOMER SPECIFIC 2-HYDROXYACID DEHYDROGENASE FAMILY PROTEIN (AFU_ORTHOLOGUE AFUA_6G10090)"/>
    <property type="match status" value="1"/>
</dbReference>
<keyword evidence="13" id="KW-1185">Reference proteome</keyword>
<dbReference type="InterPro" id="IPR050857">
    <property type="entry name" value="D-2-hydroxyacid_DH"/>
</dbReference>
<dbReference type="PROSITE" id="PS00671">
    <property type="entry name" value="D_2_HYDROXYACID_DH_3"/>
    <property type="match status" value="1"/>
</dbReference>
<evidence type="ECO:0000256" key="3">
    <source>
        <dbReference type="ARBA" id="ARBA00005854"/>
    </source>
</evidence>
<evidence type="ECO:0000313" key="13">
    <source>
        <dbReference type="Proteomes" id="UP000244037"/>
    </source>
</evidence>
<dbReference type="InterPro" id="IPR006236">
    <property type="entry name" value="PGDH"/>
</dbReference>
<dbReference type="PROSITE" id="PS51671">
    <property type="entry name" value="ACT"/>
    <property type="match status" value="1"/>
</dbReference>
<dbReference type="InterPro" id="IPR006140">
    <property type="entry name" value="D-isomer_DH_NAD-bd"/>
</dbReference>
<dbReference type="EC" id="1.1.1.95" evidence="10"/>
<evidence type="ECO:0000256" key="9">
    <source>
        <dbReference type="ARBA" id="ARBA00048731"/>
    </source>
</evidence>
<sequence>MAPKVLVSDKLSETAVQIFRDRGIDVDFLPDLGKDKDKLLEAIGQYDGLAIRSATKVTEKILEAATNLKVVGRAGIGVDNVDIPAASKKGVIVMNTPFGNSITTAEHAIAMMMAAARQIPEANASTHAGKWEKSRFMGVELTAKTLGLIGCGNIGSIVADRAIGLKMKVLAYDPFLSQERADKLGVTKVELDELLPKADFITLHVPMTEKTANILSKDALAKTKKGVRIVNCARGGLVDEEALAELLKSGHVAAAAFDVFAVEPAKENILFNLPNVVCTPHLGASTTEAQENVALQVAEQMSDYLMTGAVTNAINMPSITAEEAKVMGPWIKLAGHVGSFIGQMTDEPIKAINILYDGVASDMNTAALNASAIAGVLKEVIAEVNMVSAPVIAKERGIAISTTTQGKSGIFDGYIKMTVVTDKRERSIAGTVFSDGKPRFIQIKGINIDAEIGEHMLYTTNRDVPGIIGALGAAMGAHGVNIANFTLGRTKAGEDAIALMYLDQPMPAHVVEELEKTGLFQQVRPLEFEIA</sequence>
<feature type="domain" description="ACT" evidence="11">
    <location>
        <begin position="456"/>
        <end position="528"/>
    </location>
</feature>
<gene>
    <name evidence="12" type="ORF">C8N38_11583</name>
</gene>
<evidence type="ECO:0000313" key="12">
    <source>
        <dbReference type="EMBL" id="PTW44889.1"/>
    </source>
</evidence>
<dbReference type="GO" id="GO:0051287">
    <property type="term" value="F:NAD binding"/>
    <property type="evidence" value="ECO:0007669"/>
    <property type="project" value="UniProtKB-UniRule"/>
</dbReference>
<evidence type="ECO:0000256" key="6">
    <source>
        <dbReference type="ARBA" id="ARBA00023027"/>
    </source>
</evidence>
<dbReference type="AlphaFoldDB" id="A0A8E3AQG3"/>
<dbReference type="NCBIfam" id="TIGR01327">
    <property type="entry name" value="PGDH"/>
    <property type="match status" value="1"/>
</dbReference>